<keyword evidence="21" id="KW-1185">Reference proteome</keyword>
<dbReference type="SUPFAM" id="SSF57889">
    <property type="entry name" value="Cysteine-rich domain"/>
    <property type="match status" value="1"/>
</dbReference>
<keyword evidence="7" id="KW-0677">Repeat</keyword>
<evidence type="ECO:0000256" key="12">
    <source>
        <dbReference type="ARBA" id="ARBA00023054"/>
    </source>
</evidence>
<name>A0A8C8B5L2_9STRI</name>
<evidence type="ECO:0000259" key="19">
    <source>
        <dbReference type="PROSITE" id="PS51259"/>
    </source>
</evidence>
<dbReference type="PROSITE" id="PS51258">
    <property type="entry name" value="MHD1"/>
    <property type="match status" value="1"/>
</dbReference>
<comment type="subcellular location">
    <subcellularLocation>
        <location evidence="2">Cytoplasm</location>
    </subcellularLocation>
    <subcellularLocation>
        <location evidence="1">Membrane</location>
        <topology evidence="1">Peripheral membrane protein</topology>
    </subcellularLocation>
    <subcellularLocation>
        <location evidence="14">Synapse</location>
    </subcellularLocation>
</comment>
<dbReference type="Pfam" id="PF00130">
    <property type="entry name" value="C1_1"/>
    <property type="match status" value="1"/>
</dbReference>
<feature type="compositionally biased region" description="Basic residues" evidence="15">
    <location>
        <begin position="535"/>
        <end position="546"/>
    </location>
</feature>
<feature type="compositionally biased region" description="Polar residues" evidence="15">
    <location>
        <begin position="1063"/>
        <end position="1075"/>
    </location>
</feature>
<feature type="region of interest" description="Disordered" evidence="15">
    <location>
        <begin position="2047"/>
        <end position="2264"/>
    </location>
</feature>
<dbReference type="FunFam" id="2.60.40.150:FF:000002">
    <property type="entry name" value="Protein unc-13 homolog B"/>
    <property type="match status" value="1"/>
</dbReference>
<feature type="compositionally biased region" description="Basic and acidic residues" evidence="15">
    <location>
        <begin position="979"/>
        <end position="996"/>
    </location>
</feature>
<feature type="compositionally biased region" description="Basic and acidic residues" evidence="15">
    <location>
        <begin position="1831"/>
        <end position="1847"/>
    </location>
</feature>
<feature type="domain" description="C2" evidence="16">
    <location>
        <begin position="4359"/>
        <end position="4486"/>
    </location>
</feature>
<feature type="compositionally biased region" description="Basic and acidic residues" evidence="15">
    <location>
        <begin position="2115"/>
        <end position="2129"/>
    </location>
</feature>
<dbReference type="SMART" id="SM00109">
    <property type="entry name" value="C1"/>
    <property type="match status" value="1"/>
</dbReference>
<accession>A0A8C8B5L2</accession>
<feature type="compositionally biased region" description="Polar residues" evidence="15">
    <location>
        <begin position="2877"/>
        <end position="2886"/>
    </location>
</feature>
<feature type="compositionally biased region" description="Low complexity" evidence="15">
    <location>
        <begin position="687"/>
        <end position="701"/>
    </location>
</feature>
<keyword evidence="9" id="KW-0862">Zinc</keyword>
<feature type="compositionally biased region" description="Polar residues" evidence="15">
    <location>
        <begin position="3027"/>
        <end position="3036"/>
    </location>
</feature>
<feature type="region of interest" description="Disordered" evidence="15">
    <location>
        <begin position="2490"/>
        <end position="2524"/>
    </location>
</feature>
<feature type="compositionally biased region" description="Basic and acidic residues" evidence="15">
    <location>
        <begin position="795"/>
        <end position="815"/>
    </location>
</feature>
<feature type="region of interest" description="Disordered" evidence="15">
    <location>
        <begin position="877"/>
        <end position="946"/>
    </location>
</feature>
<feature type="compositionally biased region" description="Basic and acidic residues" evidence="15">
    <location>
        <begin position="2977"/>
        <end position="2988"/>
    </location>
</feature>
<feature type="region of interest" description="Disordered" evidence="15">
    <location>
        <begin position="222"/>
        <end position="255"/>
    </location>
</feature>
<feature type="compositionally biased region" description="Polar residues" evidence="15">
    <location>
        <begin position="3172"/>
        <end position="3185"/>
    </location>
</feature>
<feature type="region of interest" description="Disordered" evidence="15">
    <location>
        <begin position="795"/>
        <end position="849"/>
    </location>
</feature>
<dbReference type="CDD" id="cd08395">
    <property type="entry name" value="C2C_Munc13"/>
    <property type="match status" value="1"/>
</dbReference>
<feature type="region of interest" description="Disordered" evidence="15">
    <location>
        <begin position="145"/>
        <end position="165"/>
    </location>
</feature>
<dbReference type="GO" id="GO:0042734">
    <property type="term" value="C:presynaptic membrane"/>
    <property type="evidence" value="ECO:0007669"/>
    <property type="project" value="TreeGrafter"/>
</dbReference>
<keyword evidence="4" id="KW-0963">Cytoplasm</keyword>
<dbReference type="GO" id="GO:0005509">
    <property type="term" value="F:calcium ion binding"/>
    <property type="evidence" value="ECO:0007669"/>
    <property type="project" value="InterPro"/>
</dbReference>
<dbReference type="GO" id="GO:0099525">
    <property type="term" value="P:presynaptic dense core vesicle exocytosis"/>
    <property type="evidence" value="ECO:0007669"/>
    <property type="project" value="TreeGrafter"/>
</dbReference>
<feature type="compositionally biased region" description="Polar residues" evidence="15">
    <location>
        <begin position="2286"/>
        <end position="2299"/>
    </location>
</feature>
<dbReference type="GO" id="GO:0016081">
    <property type="term" value="P:synaptic vesicle docking"/>
    <property type="evidence" value="ECO:0007669"/>
    <property type="project" value="TreeGrafter"/>
</dbReference>
<feature type="compositionally biased region" description="Polar residues" evidence="15">
    <location>
        <begin position="222"/>
        <end position="241"/>
    </location>
</feature>
<feature type="compositionally biased region" description="Basic and acidic residues" evidence="15">
    <location>
        <begin position="3078"/>
        <end position="3098"/>
    </location>
</feature>
<dbReference type="Gene3D" id="1.20.58.1100">
    <property type="match status" value="1"/>
</dbReference>
<feature type="compositionally biased region" description="Polar residues" evidence="15">
    <location>
        <begin position="3110"/>
        <end position="3121"/>
    </location>
</feature>
<feature type="region of interest" description="Disordered" evidence="15">
    <location>
        <begin position="664"/>
        <end position="767"/>
    </location>
</feature>
<keyword evidence="3" id="KW-0268">Exocytosis</keyword>
<feature type="region of interest" description="Disordered" evidence="15">
    <location>
        <begin position="963"/>
        <end position="998"/>
    </location>
</feature>
<feature type="region of interest" description="Disordered" evidence="15">
    <location>
        <begin position="535"/>
        <end position="554"/>
    </location>
</feature>
<dbReference type="Gene3D" id="2.60.40.150">
    <property type="entry name" value="C2 domain"/>
    <property type="match status" value="3"/>
</dbReference>
<evidence type="ECO:0000259" key="17">
    <source>
        <dbReference type="PROSITE" id="PS50081"/>
    </source>
</evidence>
<reference evidence="20" key="2">
    <citation type="submission" date="2025-09" db="UniProtKB">
        <authorList>
            <consortium name="Ensembl"/>
        </authorList>
    </citation>
    <scope>IDENTIFICATION</scope>
</reference>
<feature type="compositionally biased region" description="Low complexity" evidence="15">
    <location>
        <begin position="1946"/>
        <end position="1956"/>
    </location>
</feature>
<dbReference type="PROSITE" id="PS50081">
    <property type="entry name" value="ZF_DAG_PE_2"/>
    <property type="match status" value="1"/>
</dbReference>
<organism evidence="20 21">
    <name type="scientific">Otus sunia</name>
    <name type="common">Oriental scops-owl</name>
    <dbReference type="NCBI Taxonomy" id="257818"/>
    <lineage>
        <taxon>Eukaryota</taxon>
        <taxon>Metazoa</taxon>
        <taxon>Chordata</taxon>
        <taxon>Craniata</taxon>
        <taxon>Vertebrata</taxon>
        <taxon>Euteleostomi</taxon>
        <taxon>Archelosauria</taxon>
        <taxon>Archosauria</taxon>
        <taxon>Dinosauria</taxon>
        <taxon>Saurischia</taxon>
        <taxon>Theropoda</taxon>
        <taxon>Coelurosauria</taxon>
        <taxon>Aves</taxon>
        <taxon>Neognathae</taxon>
        <taxon>Neoaves</taxon>
        <taxon>Telluraves</taxon>
        <taxon>Strigiformes</taxon>
        <taxon>Strigidae</taxon>
        <taxon>Otus</taxon>
    </lineage>
</organism>
<dbReference type="InterPro" id="IPR010439">
    <property type="entry name" value="MUN_dom"/>
</dbReference>
<dbReference type="InterPro" id="IPR037302">
    <property type="entry name" value="Unc-13_C2B"/>
</dbReference>
<dbReference type="GO" id="GO:0019992">
    <property type="term" value="F:diacylglycerol binding"/>
    <property type="evidence" value="ECO:0007669"/>
    <property type="project" value="InterPro"/>
</dbReference>
<feature type="compositionally biased region" description="Polar residues" evidence="15">
    <location>
        <begin position="1293"/>
        <end position="1310"/>
    </location>
</feature>
<feature type="compositionally biased region" description="Polar residues" evidence="15">
    <location>
        <begin position="2082"/>
        <end position="2092"/>
    </location>
</feature>
<feature type="region of interest" description="Disordered" evidence="15">
    <location>
        <begin position="2706"/>
        <end position="2828"/>
    </location>
</feature>
<feature type="compositionally biased region" description="Low complexity" evidence="15">
    <location>
        <begin position="2049"/>
        <end position="2064"/>
    </location>
</feature>
<keyword evidence="10" id="KW-0106">Calcium</keyword>
<feature type="domain" description="MHD1" evidence="18">
    <location>
        <begin position="3922"/>
        <end position="4065"/>
    </location>
</feature>
<feature type="compositionally biased region" description="Polar residues" evidence="15">
    <location>
        <begin position="1086"/>
        <end position="1099"/>
    </location>
</feature>
<protein>
    <submittedName>
        <fullName evidence="20">Unc-13 homolog B</fullName>
    </submittedName>
</protein>
<feature type="region of interest" description="Disordered" evidence="15">
    <location>
        <begin position="2976"/>
        <end position="3217"/>
    </location>
</feature>
<feature type="compositionally biased region" description="Basic and acidic residues" evidence="15">
    <location>
        <begin position="618"/>
        <end position="638"/>
    </location>
</feature>
<dbReference type="PANTHER" id="PTHR10480:SF8">
    <property type="entry name" value="PROTEIN UNC-13 HOMOLOG B"/>
    <property type="match status" value="1"/>
</dbReference>
<evidence type="ECO:0000313" key="21">
    <source>
        <dbReference type="Proteomes" id="UP000694552"/>
    </source>
</evidence>
<dbReference type="CDD" id="cd04027">
    <property type="entry name" value="C2B_Munc13"/>
    <property type="match status" value="1"/>
</dbReference>
<dbReference type="InterPro" id="IPR002219">
    <property type="entry name" value="PKC_DAG/PE"/>
</dbReference>
<feature type="compositionally biased region" description="Polar residues" evidence="15">
    <location>
        <begin position="602"/>
        <end position="613"/>
    </location>
</feature>
<feature type="compositionally biased region" description="Low complexity" evidence="15">
    <location>
        <begin position="2560"/>
        <end position="2571"/>
    </location>
</feature>
<evidence type="ECO:0000256" key="3">
    <source>
        <dbReference type="ARBA" id="ARBA00022483"/>
    </source>
</evidence>
<evidence type="ECO:0000313" key="20">
    <source>
        <dbReference type="Ensembl" id="ENSOSUP00000015953.1"/>
    </source>
</evidence>
<feature type="compositionally biased region" description="Polar residues" evidence="15">
    <location>
        <begin position="2161"/>
        <end position="2178"/>
    </location>
</feature>
<feature type="region of interest" description="Disordered" evidence="15">
    <location>
        <begin position="2840"/>
        <end position="2859"/>
    </location>
</feature>
<keyword evidence="6" id="KW-0479">Metal-binding</keyword>
<feature type="region of interest" description="Disordered" evidence="15">
    <location>
        <begin position="1245"/>
        <end position="1319"/>
    </location>
</feature>
<keyword evidence="5" id="KW-0597">Phosphoprotein</keyword>
<dbReference type="Proteomes" id="UP000694552">
    <property type="component" value="Unplaced"/>
</dbReference>
<dbReference type="GO" id="GO:0043195">
    <property type="term" value="C:terminal bouton"/>
    <property type="evidence" value="ECO:0007669"/>
    <property type="project" value="TreeGrafter"/>
</dbReference>
<dbReference type="SMART" id="SM01145">
    <property type="entry name" value="DUF1041"/>
    <property type="match status" value="1"/>
</dbReference>
<dbReference type="GO" id="GO:0016082">
    <property type="term" value="P:synaptic vesicle priming"/>
    <property type="evidence" value="ECO:0007669"/>
    <property type="project" value="TreeGrafter"/>
</dbReference>
<keyword evidence="13" id="KW-0472">Membrane</keyword>
<feature type="compositionally biased region" description="Basic and acidic residues" evidence="15">
    <location>
        <begin position="2009"/>
        <end position="2028"/>
    </location>
</feature>
<feature type="domain" description="Phorbol-ester/DAG-type" evidence="17">
    <location>
        <begin position="3356"/>
        <end position="3406"/>
    </location>
</feature>
<feature type="region of interest" description="Disordered" evidence="15">
    <location>
        <begin position="1997"/>
        <end position="2033"/>
    </location>
</feature>
<proteinExistence type="predicted"/>
<feature type="compositionally biased region" description="Basic and acidic residues" evidence="15">
    <location>
        <begin position="244"/>
        <end position="255"/>
    </location>
</feature>
<feature type="compositionally biased region" description="Basic and acidic residues" evidence="15">
    <location>
        <begin position="3148"/>
        <end position="3171"/>
    </location>
</feature>
<feature type="compositionally biased region" description="Polar residues" evidence="15">
    <location>
        <begin position="2712"/>
        <end position="2738"/>
    </location>
</feature>
<dbReference type="InterPro" id="IPR014770">
    <property type="entry name" value="Munc13_1"/>
</dbReference>
<feature type="compositionally biased region" description="Polar residues" evidence="15">
    <location>
        <begin position="3129"/>
        <end position="3143"/>
    </location>
</feature>
<dbReference type="PANTHER" id="PTHR10480">
    <property type="entry name" value="PROTEIN UNC-13 HOMOLOG"/>
    <property type="match status" value="1"/>
</dbReference>
<keyword evidence="12" id="KW-0175">Coiled coil</keyword>
<dbReference type="PROSITE" id="PS50004">
    <property type="entry name" value="C2"/>
    <property type="match status" value="2"/>
</dbReference>
<dbReference type="SMART" id="SM00239">
    <property type="entry name" value="C2"/>
    <property type="match status" value="2"/>
</dbReference>
<keyword evidence="8" id="KW-0863">Zinc-finger</keyword>
<feature type="compositionally biased region" description="Polar residues" evidence="15">
    <location>
        <begin position="1146"/>
        <end position="1157"/>
    </location>
</feature>
<evidence type="ECO:0000259" key="18">
    <source>
        <dbReference type="PROSITE" id="PS51258"/>
    </source>
</evidence>
<feature type="compositionally biased region" description="Basic and acidic residues" evidence="15">
    <location>
        <begin position="146"/>
        <end position="155"/>
    </location>
</feature>
<feature type="compositionally biased region" description="Basic and acidic residues" evidence="15">
    <location>
        <begin position="2653"/>
        <end position="2668"/>
    </location>
</feature>
<dbReference type="PROSITE" id="PS51259">
    <property type="entry name" value="MHD2"/>
    <property type="match status" value="1"/>
</dbReference>
<evidence type="ECO:0000256" key="9">
    <source>
        <dbReference type="ARBA" id="ARBA00022833"/>
    </source>
</evidence>
<dbReference type="InterPro" id="IPR046349">
    <property type="entry name" value="C1-like_sf"/>
</dbReference>
<feature type="region of interest" description="Disordered" evidence="15">
    <location>
        <begin position="2867"/>
        <end position="2886"/>
    </location>
</feature>
<evidence type="ECO:0000256" key="8">
    <source>
        <dbReference type="ARBA" id="ARBA00022771"/>
    </source>
</evidence>
<evidence type="ECO:0000256" key="11">
    <source>
        <dbReference type="ARBA" id="ARBA00023018"/>
    </source>
</evidence>
<evidence type="ECO:0000256" key="15">
    <source>
        <dbReference type="SAM" id="MobiDB-lite"/>
    </source>
</evidence>
<dbReference type="GO" id="GO:0005543">
    <property type="term" value="F:phospholipid binding"/>
    <property type="evidence" value="ECO:0007669"/>
    <property type="project" value="InterPro"/>
</dbReference>
<sequence length="4531" mass="504098">MFEISRLDLGLIVELWNKGLIWDTLVGTVWIALKAIHQSDEEGPGEWSTLEAEVVMKHDEICGTKNPTPHKILLDTRFELPFDIPEEEARYWTRKLEQINSLGDDEYSFQEEVQKKPLPSAASQCCNWSYFGWGEPLTFEDADSAVDDRDSDYRSETSNSIPPPYHTTAQPNASVHQFTVPSRLQQQGVLRESSADSLQNCHLGYREHVAIRRYDSIDSTVSGRTDLESTSESSQMTSRQCSLESRRSLELSDRQGSLDRNERVRIILFNCEDGDEEQESNYEELGKLLIEEFLEKSHKNRSWQETNVKKTQTLSKTENFDHCERSRCCQNVCVESGSVDVPRYPQEYDTIDRRRKKKLRYNFEESEQVRLPSNEGLQFPGEKTVHFNGVATSSEPNNDFPVCDRTGKYTSSSESKEQLPEYPILRPYKNGLMVKSGKLPNKQGVNHEGSLHLSSSEDMKLIGIPDNTFVPVDILEEFDSSASDEFQDSPVSDDEMEELAALSQTWCDSDISHLRDLTVNYPANLGSKLKASCDKKHKTKGSKHGHPVQDLTLPPVEEPNEEYIDTMDELQCLVESVSEYLAEKEEEISKFGTLPETRKNVESMSLKQDNVDNSVEGPKSEQTKHPAAEESTKGKSESLPDLSGVKNTVNSLFSSFTEKVGSSTKQLTASVEKLVSSTPEKTETRNSSESGISNVFSSSSSGMPADGKADTKFSIHSLLPSQVSGDKRAQNVNSNKPETTEIDSQASALHHLHQSQETTASSQQSQHSVMNSVLGMLNPLKIFSEKEVPKQELIKEEHTEEDSHVKVDEANRSERPSGQTAARTSSVIPEIQLSETKSETEVNTNSTSVSSVFGRLTNSVSSFSLKANFDGLLAPKQQDAPQKQSDLHHVTNQPDTTVQEGTPTAREQPPHRLEDQHATGHGLGNKQNRGNVELHSQPQDQGTASESFFSPLKKSFSQLLLPSAEQGQKESTSGLFKSHKSEEDIRQNSSSNEEHSFPFTGKLPFLSGLVFSEKQEHMNEKGGFIPSLFKFSSAENLAPSQDQRCNLSSSDISLLEDKNSNSKNAFSLKSSSVPNLSDHKEELEQTKNMNKENLSSAQVNRKKHQESASAMFKATGEQQRTKTTQKEPRNVKGGLTREGLNAPDLNDSSVESVSSATGPEAASADDTKKKHTPGFLSGFLRISSNEDTATNQDLTLKSKTDGQKSTSPGLFSGLFKLSSSENLSECKQEKMKTNSLGFVKLFDRGEDSSSETKPSNSGMASDTQSSTVEKQEASSFLKSLLPRPKEKLDNVKTTESSKTTDHLSSASVNKTAEPRVPHCGHPVFPDALNPQDKVQDLSGKSVNRRHIPYQDAESGVFPTLLNKGSTEFLNLTNKTYNFTEQYSVYQETRSHSSFEWEYEVGELADTHEIAVPVYYVLNQNCALPPQFLDWPENGMIVNLCKKDGNANVMDWQTNANFDGQSLDLSVMSYESFDQLMFQDVCSEENDVWTANSLNESYSNFPPFERDGSYSLEELPMDLSYSSGCDGTMWTLIDQETLSMDESFMYSSYSQEYQEWLMMLEQGIWWPSEDGDCGYYMYSDSQYVYSLLTDPTGQYVYVCAPETYSYLDCWDYNFQMDSIPRTVLEDSTIAVCGFKVPLSSEDELFWFAEEESLDDYTTNKPLDLSVALQRSNQLMNMNLETFSQMFEESIYYQREQPLDFSGYKLQKLKVDFRPEKEALNYSEESPLTLDLRIHSRVAFDKLLSKEGHTKEVDKAIPVTTTGSGSSGFFGFHLFQSAPKAEETVSSTEIVLEAKKTEEDKKTPVNKVSSLFSALGGLIGKPSGPDPETSEDTAMKRKDTQLKSSENKADILSLSPNNKLDEAQAGQKFPATSEQRRNTSSELNWEAARNEKPELNWNENIHVKKPGLTKSPQLSQTAPDGRPMQEERTVKATPTSRHLEGHASINEPSQSQPSQSHPATEPEETLFKSALKLFSLGEDSPARSTANKTQASGFFDFFKTQVSKAPQPSPDLEKSQSGKPEKVIQPEQKETSSISSLFGSLGDLFKVEAVSSQPTSSTTTLPKTNSRTVAESRQQTGKFEGLRSGSTPCLSSTPKEGVRTEVMDGQASPSPGVQMEQRSRKAEEESPENKKVPPGITSQMPMGVGPKISQLSQSALQQSSISTVTPKQQGGNHSEGTVNQAKPKPDQTPKESGFSFPFSFSDITASKSQPAQSASRSIFSFFTGSDEPKPSAPTTAPASGKQQETEGLFHLPSFFSSSPTAEKSIPQRSTSFSFFNLTSFLDEKPQTAPEQENNTKSTKLVNSKPDVKQNISTGSGVKINSSARQQDADNKEVNDIIAAVTGIQMSNNLTIPESKTEMLVVENVGSVARVAEERDLEKLPQTNDTAVTNSSASGPCLQTIPIGAEDYALGSTGKMDSFALSIDKEEPYSSKEQTSEKKDYSMALSVKMDAQSLNDVNTVSDIKNEVVSEEVCVQHELPEHELPEQTLGDRLQQTQELHSSPKMPEASDLQNKPKEPEGDKSVLDSSVEMFSSFMTKMKPPKTFSSFFSQPQDTAPPTAQKKSSSFFGFSSLPSGPAPTFTNDLFGIFRGPKDSPKEMPQKSTPKPQSNSVKDVTGSVPAKACSETENTAAAKESKRDVMSSLKEDVLLPVSTEENSTKESPVKVEAEEERNLATCKEEALRITPETAVSSENQALEILQLDNYAQPSEMVDTKPCQSDFSNAADTVQTEAADQTDVNTCQLDVRSSHEAEEQAAPTEKAASDILQTGSSDGLELEMEAPTNGAETDLCQLAESATVDSEPAVTEDQANAGIDQQDMISSNGREPTAPADEPAVHLLQLNEEKTGEVEQQTAEQAKHLAFDEVPAEGVASKCDLKKQDKPNNVPSDANSSKIVFEIPNMPSLPKFSFMSSADSGKPFGSFFSQQQPSVNKAGADQGLMSSFKKLSSTLFEGGSEEKVSKPESAQGAVFGKKLDFSFPWQKDNKETSAKTEPHVPPQALSEPDDKVLGTVSSDENSKSAVPDQLTDANIEVNLSSKQPDTVDNELSEEPSGASAVDDISKKELGEKFDKESEDQQNVISGEPQKEDQAEEHEPDKPELKETELDSAPNGAMLHPSTQAADLNSVEQLKEKSPAGSSRYDSSCNVSQGSSHLSELDHSHESAHGSEQEDDHQERESNNSYHSLGSYQKNGQAWLREQEEPHGKGEEEKFCETEEKRADHSAAKLPLELEKPKDVGAGTQVSYHGDNEPPPFAPARAHWIRAISKVRLQLQEGQDEADPSKPPWLKGGPAGGLYGIDSMPDLRKKKPIPLVSDLVKSLVQSRKAGITSAMATRTSLKDEELKSHVYKKTLQALIYPISCTTPHNFEVWTATTPTYCYECEGLLWGIARQGMRCGECGVKCHEKCQDLLNADCLQRAAEKSSKHGAEDRTQNFIMAMKDRMKIRERNKPEIFDLIRDVFCESKLTHAQQMKTVKQSVLDGTSKWSAKITITVVCAQGLQAKDKTGSSDPYVTVQVGKTKKRTKTIFGNLNPVWEEKFYFECHNSSDRIKVRVWDEDDDIKSRVKQRLKRESDDFLGQTIIEVRTLSGEMDVWYNLEKRTDKSAVSGAIRLQISVEIKGEEKVAPYHIQYTCLHENLFHHLTDVQGNGVVKIPDAKGDDAWKVYFDETAQEIVDEFAMRYGIESIYQAMTHFACLSSKYMCPGVPAVMSTLLANINAYYAHTTASTNVSASDRFAASNFGKERFVKLLDQLHNSLRIDLSMYRNNFPASSRERLQDLKSTVDLLTSITFFRMKVQELQSPPRASQVVKDCVKACLNSTYEYIFNNCHELYSREYQTDPNKNQDLPPEEQGPSIRNLDFWPKLITLIVSIIEEDKNSYTPVLNQFPQELAVGKISAEVMWSLFAQDMKYAMEVLDNMSSFTSPSAPPFFRIRKVLFYGEHEKHRLCKSADYMNLHFKVKWLYNEYVRDLPAFKGKVPEYPAWFEQFVMQWLDENEDVSLEFLHGALERDKKDGFQQTSEHALFSCSVVDVFTQLNQSFEIIKKLECPDPVIVAHYNRRFAKTIGKVLMQYADILSKGFQSYCSKEKLPCILMNNIQQLRVQLEKMFEAMGGKEIREDEEKAADAGLDAEASDHLKELQVKLNNVLDELSAVFGNSFQTRIDECVKQMSDILCQVKGTGNVTANARNTVAQDADNVLRPLMDFLDGNLTLFATVCEKTVLKRVLKELWRVVMNTMEKLIVLPPLTDHTGTQLIFSAAKELGHLSKLKDHMVREETRSLTPKQCAVLDLALDTIKQYFHAGGNGLKKTFLEKSPDLQSLRYALSLYTQTTDTLIKTFVQTQTAQVHDGKGIRFTANEDVLPDKGSGVDDPVGEVSIQIDLYTHPGTGEHKVTVKVVAANELKWQTSGMFRPFVEITMIGPHQSDKKRKFTTKSKSNNWAPKYNETFHFILGNEDGPDAYELQVCVKDYCFAREDRVLGIAVMQLRDIADKGSCACWCPLGRRIHMDETGLTVLRILSQRANDEVAREFVKLKSESRSTEEGT</sequence>
<feature type="compositionally biased region" description="Polar residues" evidence="15">
    <location>
        <begin position="2307"/>
        <end position="2323"/>
    </location>
</feature>
<evidence type="ECO:0000259" key="16">
    <source>
        <dbReference type="PROSITE" id="PS50004"/>
    </source>
</evidence>
<dbReference type="InterPro" id="IPR014772">
    <property type="entry name" value="Munc13_dom-2"/>
</dbReference>
<feature type="compositionally biased region" description="Low complexity" evidence="15">
    <location>
        <begin position="2146"/>
        <end position="2160"/>
    </location>
</feature>
<feature type="compositionally biased region" description="Polar residues" evidence="15">
    <location>
        <begin position="719"/>
        <end position="747"/>
    </location>
</feature>
<feature type="compositionally biased region" description="Polar residues" evidence="15">
    <location>
        <begin position="2540"/>
        <end position="2559"/>
    </location>
</feature>
<feature type="compositionally biased region" description="Basic and acidic residues" evidence="15">
    <location>
        <begin position="908"/>
        <end position="918"/>
    </location>
</feature>
<feature type="compositionally biased region" description="Low complexity" evidence="15">
    <location>
        <begin position="755"/>
        <end position="767"/>
    </location>
</feature>
<evidence type="ECO:0000256" key="1">
    <source>
        <dbReference type="ARBA" id="ARBA00004170"/>
    </source>
</evidence>
<dbReference type="SUPFAM" id="SSF49562">
    <property type="entry name" value="C2 domain (Calcium/lipid-binding domain, CaLB)"/>
    <property type="match status" value="3"/>
</dbReference>
<dbReference type="GO" id="GO:0030672">
    <property type="term" value="C:synaptic vesicle membrane"/>
    <property type="evidence" value="ECO:0007669"/>
    <property type="project" value="TreeGrafter"/>
</dbReference>
<evidence type="ECO:0000256" key="2">
    <source>
        <dbReference type="ARBA" id="ARBA00004496"/>
    </source>
</evidence>
<feature type="compositionally biased region" description="Polar residues" evidence="15">
    <location>
        <begin position="2597"/>
        <end position="2609"/>
    </location>
</feature>
<feature type="region of interest" description="Disordered" evidence="15">
    <location>
        <begin position="3265"/>
        <end position="3284"/>
    </location>
</feature>
<evidence type="ECO:0000256" key="13">
    <source>
        <dbReference type="ARBA" id="ARBA00023136"/>
    </source>
</evidence>
<feature type="region of interest" description="Disordered" evidence="15">
    <location>
        <begin position="601"/>
        <end position="644"/>
    </location>
</feature>
<evidence type="ECO:0000256" key="14">
    <source>
        <dbReference type="ARBA" id="ARBA00034103"/>
    </source>
</evidence>
<feature type="compositionally biased region" description="Polar residues" evidence="15">
    <location>
        <begin position="879"/>
        <end position="902"/>
    </location>
</feature>
<dbReference type="Pfam" id="PF00168">
    <property type="entry name" value="C2"/>
    <property type="match status" value="2"/>
</dbReference>
<dbReference type="PRINTS" id="PR00360">
    <property type="entry name" value="C2DOMAIN"/>
</dbReference>
<dbReference type="InterPro" id="IPR027080">
    <property type="entry name" value="Unc-13"/>
</dbReference>
<dbReference type="GO" id="GO:0008270">
    <property type="term" value="F:zinc ion binding"/>
    <property type="evidence" value="ECO:0007669"/>
    <property type="project" value="UniProtKB-KW"/>
</dbReference>
<feature type="region of interest" description="Disordered" evidence="15">
    <location>
        <begin position="1063"/>
        <end position="1172"/>
    </location>
</feature>
<feature type="compositionally biased region" description="Polar residues" evidence="15">
    <location>
        <begin position="963"/>
        <end position="975"/>
    </location>
</feature>
<dbReference type="Gene3D" id="3.30.60.20">
    <property type="match status" value="1"/>
</dbReference>
<dbReference type="InterPro" id="IPR035892">
    <property type="entry name" value="C2_domain_sf"/>
</dbReference>
<feature type="region of interest" description="Disordered" evidence="15">
    <location>
        <begin position="389"/>
        <end position="418"/>
    </location>
</feature>
<feature type="domain" description="MHD2" evidence="19">
    <location>
        <begin position="4184"/>
        <end position="4326"/>
    </location>
</feature>
<feature type="compositionally biased region" description="Polar residues" evidence="15">
    <location>
        <begin position="925"/>
        <end position="946"/>
    </location>
</feature>
<reference evidence="20" key="1">
    <citation type="submission" date="2025-08" db="UniProtKB">
        <authorList>
            <consortium name="Ensembl"/>
        </authorList>
    </citation>
    <scope>IDENTIFICATION</scope>
</reference>
<dbReference type="CDD" id="cd20859">
    <property type="entry name" value="C1_Munc13-2-like"/>
    <property type="match status" value="1"/>
</dbReference>
<feature type="compositionally biased region" description="Polar residues" evidence="15">
    <location>
        <begin position="2065"/>
        <end position="2075"/>
    </location>
</feature>
<feature type="domain" description="C2" evidence="16">
    <location>
        <begin position="3462"/>
        <end position="3586"/>
    </location>
</feature>
<dbReference type="GO" id="GO:0035249">
    <property type="term" value="P:synaptic transmission, glutamatergic"/>
    <property type="evidence" value="ECO:0007669"/>
    <property type="project" value="TreeGrafter"/>
</dbReference>
<dbReference type="GO" id="GO:0005516">
    <property type="term" value="F:calmodulin binding"/>
    <property type="evidence" value="ECO:0007669"/>
    <property type="project" value="TreeGrafter"/>
</dbReference>
<dbReference type="PROSITE" id="PS00479">
    <property type="entry name" value="ZF_DAG_PE_1"/>
    <property type="match status" value="1"/>
</dbReference>
<keyword evidence="11" id="KW-0770">Synapse</keyword>
<dbReference type="Ensembl" id="ENSOSUT00000016504.1">
    <property type="protein sequence ID" value="ENSOSUP00000015953.1"/>
    <property type="gene ID" value="ENSOSUG00000011421.1"/>
</dbReference>
<dbReference type="InterPro" id="IPR000008">
    <property type="entry name" value="C2_dom"/>
</dbReference>
<feature type="compositionally biased region" description="Polar residues" evidence="15">
    <location>
        <begin position="2199"/>
        <end position="2221"/>
    </location>
</feature>
<dbReference type="FunFam" id="2.60.40.150:FF:000014">
    <property type="entry name" value="protein unc-13 homolog B"/>
    <property type="match status" value="1"/>
</dbReference>
<feature type="region of interest" description="Disordered" evidence="15">
    <location>
        <begin position="2281"/>
        <end position="2327"/>
    </location>
</feature>
<feature type="compositionally biased region" description="Basic and acidic residues" evidence="15">
    <location>
        <begin position="2630"/>
        <end position="2644"/>
    </location>
</feature>
<dbReference type="FunFam" id="1.10.357.50:FF:000001">
    <property type="entry name" value="Protein unc-13 homolog B"/>
    <property type="match status" value="1"/>
</dbReference>
<feature type="compositionally biased region" description="Basic and acidic residues" evidence="15">
    <location>
        <begin position="1283"/>
        <end position="1292"/>
    </location>
</feature>
<evidence type="ECO:0000256" key="5">
    <source>
        <dbReference type="ARBA" id="ARBA00022553"/>
    </source>
</evidence>
<dbReference type="GO" id="GO:0061789">
    <property type="term" value="P:dense core granule priming"/>
    <property type="evidence" value="ECO:0007669"/>
    <property type="project" value="TreeGrafter"/>
</dbReference>
<feature type="compositionally biased region" description="Polar residues" evidence="15">
    <location>
        <begin position="816"/>
        <end position="827"/>
    </location>
</feature>
<evidence type="ECO:0000256" key="7">
    <source>
        <dbReference type="ARBA" id="ARBA00022737"/>
    </source>
</evidence>
<feature type="compositionally biased region" description="Basic and acidic residues" evidence="15">
    <location>
        <begin position="2587"/>
        <end position="2596"/>
    </location>
</feature>
<feature type="compositionally biased region" description="Polar residues" evidence="15">
    <location>
        <begin position="664"/>
        <end position="679"/>
    </location>
</feature>
<dbReference type="FunFam" id="3.30.60.20:FF:000001">
    <property type="entry name" value="Protein unc-13 homolog B"/>
    <property type="match status" value="1"/>
</dbReference>
<evidence type="ECO:0000256" key="10">
    <source>
        <dbReference type="ARBA" id="ARBA00022837"/>
    </source>
</evidence>
<feature type="compositionally biased region" description="Basic and acidic residues" evidence="15">
    <location>
        <begin position="2509"/>
        <end position="2520"/>
    </location>
</feature>
<feature type="region of interest" description="Disordered" evidence="15">
    <location>
        <begin position="2539"/>
        <end position="2668"/>
    </location>
</feature>
<feature type="region of interest" description="Disordered" evidence="15">
    <location>
        <begin position="1814"/>
        <end position="1970"/>
    </location>
</feature>
<dbReference type="Pfam" id="PF06292">
    <property type="entry name" value="MUN"/>
    <property type="match status" value="2"/>
</dbReference>
<dbReference type="GO" id="GO:0031594">
    <property type="term" value="C:neuromuscular junction"/>
    <property type="evidence" value="ECO:0007669"/>
    <property type="project" value="TreeGrafter"/>
</dbReference>
<dbReference type="Gene3D" id="1.10.357.50">
    <property type="match status" value="1"/>
</dbReference>
<dbReference type="FunFam" id="1.20.58.1100:FF:000001">
    <property type="entry name" value="Protein unc-13 homolog B"/>
    <property type="match status" value="1"/>
</dbReference>
<evidence type="ECO:0000256" key="4">
    <source>
        <dbReference type="ARBA" id="ARBA00022490"/>
    </source>
</evidence>
<feature type="compositionally biased region" description="Polar residues" evidence="15">
    <location>
        <begin position="1251"/>
        <end position="1277"/>
    </location>
</feature>
<feature type="compositionally biased region" description="Basic and acidic residues" evidence="15">
    <location>
        <begin position="3053"/>
        <end position="3065"/>
    </location>
</feature>
<dbReference type="GO" id="GO:0017075">
    <property type="term" value="F:syntaxin-1 binding"/>
    <property type="evidence" value="ECO:0007669"/>
    <property type="project" value="TreeGrafter"/>
</dbReference>
<evidence type="ECO:0000256" key="6">
    <source>
        <dbReference type="ARBA" id="ARBA00022723"/>
    </source>
</evidence>
<feature type="compositionally biased region" description="Basic and acidic residues" evidence="15">
    <location>
        <begin position="3190"/>
        <end position="3217"/>
    </location>
</feature>
<dbReference type="GO" id="GO:0098831">
    <property type="term" value="C:presynaptic active zone cytoplasmic component"/>
    <property type="evidence" value="ECO:0007669"/>
    <property type="project" value="TreeGrafter"/>
</dbReference>